<evidence type="ECO:0000256" key="3">
    <source>
        <dbReference type="ARBA" id="ARBA00022906"/>
    </source>
</evidence>
<dbReference type="Pfam" id="PF01545">
    <property type="entry name" value="Cation_efflux"/>
    <property type="match status" value="1"/>
</dbReference>
<feature type="transmembrane region" description="Helical" evidence="6">
    <location>
        <begin position="82"/>
        <end position="101"/>
    </location>
</feature>
<keyword evidence="3" id="KW-0813">Transport</keyword>
<dbReference type="OrthoDB" id="9799649at2"/>
<reference evidence="9" key="1">
    <citation type="submission" date="2019-01" db="EMBL/GenBank/DDBJ databases">
        <title>Cytophagaceae bacterium strain CAR-16.</title>
        <authorList>
            <person name="Chen W.-M."/>
        </authorList>
    </citation>
    <scope>NUCLEOTIDE SEQUENCE [LARGE SCALE GENOMIC DNA]</scope>
    <source>
        <strain evidence="9">CHR27</strain>
    </source>
</reference>
<comment type="subcellular location">
    <subcellularLocation>
        <location evidence="1">Membrane</location>
        <topology evidence="1">Multi-pass membrane protein</topology>
    </subcellularLocation>
</comment>
<protein>
    <submittedName>
        <fullName evidence="8">Cation transporter</fullName>
    </submittedName>
</protein>
<proteinExistence type="predicted"/>
<dbReference type="PANTHER" id="PTHR11562:SF17">
    <property type="entry name" value="RE54080P-RELATED"/>
    <property type="match status" value="1"/>
</dbReference>
<dbReference type="GO" id="GO:0005886">
    <property type="term" value="C:plasma membrane"/>
    <property type="evidence" value="ECO:0007669"/>
    <property type="project" value="TreeGrafter"/>
</dbReference>
<evidence type="ECO:0000259" key="7">
    <source>
        <dbReference type="Pfam" id="PF01545"/>
    </source>
</evidence>
<organism evidence="8 9">
    <name type="scientific">Sphingobium fluviale</name>
    <dbReference type="NCBI Taxonomy" id="2506423"/>
    <lineage>
        <taxon>Bacteria</taxon>
        <taxon>Pseudomonadati</taxon>
        <taxon>Pseudomonadota</taxon>
        <taxon>Alphaproteobacteria</taxon>
        <taxon>Sphingomonadales</taxon>
        <taxon>Sphingomonadaceae</taxon>
        <taxon>Sphingobium</taxon>
    </lineage>
</organism>
<name>A0A4Q1KDP1_9SPHN</name>
<dbReference type="AlphaFoldDB" id="A0A4Q1KDP1"/>
<dbReference type="InterPro" id="IPR050681">
    <property type="entry name" value="CDF/SLC30A"/>
</dbReference>
<keyword evidence="3" id="KW-0862">Zinc</keyword>
<dbReference type="EMBL" id="SBKP01000022">
    <property type="protein sequence ID" value="RXR25198.1"/>
    <property type="molecule type" value="Genomic_DNA"/>
</dbReference>
<evidence type="ECO:0000256" key="6">
    <source>
        <dbReference type="SAM" id="Phobius"/>
    </source>
</evidence>
<feature type="transmembrane region" description="Helical" evidence="6">
    <location>
        <begin position="22"/>
        <end position="44"/>
    </location>
</feature>
<keyword evidence="3" id="KW-0864">Zinc transport</keyword>
<dbReference type="InterPro" id="IPR058533">
    <property type="entry name" value="Cation_efflux_TM"/>
</dbReference>
<keyword evidence="4 6" id="KW-1133">Transmembrane helix</keyword>
<keyword evidence="9" id="KW-1185">Reference proteome</keyword>
<dbReference type="PANTHER" id="PTHR11562">
    <property type="entry name" value="CATION EFFLUX PROTEIN/ ZINC TRANSPORTER"/>
    <property type="match status" value="1"/>
</dbReference>
<feature type="domain" description="Cation efflux protein transmembrane" evidence="7">
    <location>
        <begin position="23"/>
        <end position="202"/>
    </location>
</feature>
<feature type="transmembrane region" description="Helical" evidence="6">
    <location>
        <begin position="56"/>
        <end position="75"/>
    </location>
</feature>
<dbReference type="SUPFAM" id="SSF161111">
    <property type="entry name" value="Cation efflux protein transmembrane domain-like"/>
    <property type="match status" value="1"/>
</dbReference>
<keyword evidence="3" id="KW-0406">Ion transport</keyword>
<feature type="transmembrane region" description="Helical" evidence="6">
    <location>
        <begin position="154"/>
        <end position="171"/>
    </location>
</feature>
<dbReference type="Gene3D" id="1.20.1510.10">
    <property type="entry name" value="Cation efflux protein transmembrane domain"/>
    <property type="match status" value="1"/>
</dbReference>
<accession>A0A4Q1KDP1</accession>
<evidence type="ECO:0000256" key="1">
    <source>
        <dbReference type="ARBA" id="ARBA00004141"/>
    </source>
</evidence>
<gene>
    <name evidence="8" type="ORF">EQG66_14415</name>
</gene>
<feature type="transmembrane region" description="Helical" evidence="6">
    <location>
        <begin position="113"/>
        <end position="133"/>
    </location>
</feature>
<dbReference type="GO" id="GO:0005385">
    <property type="term" value="F:zinc ion transmembrane transporter activity"/>
    <property type="evidence" value="ECO:0007669"/>
    <property type="project" value="TreeGrafter"/>
</dbReference>
<evidence type="ECO:0000256" key="4">
    <source>
        <dbReference type="ARBA" id="ARBA00022989"/>
    </source>
</evidence>
<evidence type="ECO:0000256" key="2">
    <source>
        <dbReference type="ARBA" id="ARBA00022692"/>
    </source>
</evidence>
<dbReference type="Proteomes" id="UP000290958">
    <property type="component" value="Unassembled WGS sequence"/>
</dbReference>
<dbReference type="RefSeq" id="WP_129405237.1">
    <property type="nucleotide sequence ID" value="NZ_SBKP01000022.1"/>
</dbReference>
<feature type="transmembrane region" description="Helical" evidence="6">
    <location>
        <begin position="177"/>
        <end position="195"/>
    </location>
</feature>
<evidence type="ECO:0000256" key="5">
    <source>
        <dbReference type="ARBA" id="ARBA00023136"/>
    </source>
</evidence>
<dbReference type="InterPro" id="IPR027469">
    <property type="entry name" value="Cation_efflux_TMD_sf"/>
</dbReference>
<comment type="caution">
    <text evidence="8">The sequence shown here is derived from an EMBL/GenBank/DDBJ whole genome shotgun (WGS) entry which is preliminary data.</text>
</comment>
<sequence>MSDCGCEADTKRAGVDPAYRRALWIVVLLNLGFGVIELGGGFLAGSQALKADSLDFIGDGSITLVGLIALGWSAIARSKTALIQGFFLAALGVGVIGMAIWRAFNAVAPEADIMGGLGIVALAVNISAAFVLRRFRDEGDATARAIWLFSRNDALANVAVIIAAALVAWTGQAWPDLAVAGIIALLFLHSANDIIRDALRELSDH</sequence>
<evidence type="ECO:0000313" key="8">
    <source>
        <dbReference type="EMBL" id="RXR25198.1"/>
    </source>
</evidence>
<keyword evidence="2 6" id="KW-0812">Transmembrane</keyword>
<keyword evidence="5 6" id="KW-0472">Membrane</keyword>
<evidence type="ECO:0000313" key="9">
    <source>
        <dbReference type="Proteomes" id="UP000290958"/>
    </source>
</evidence>